<keyword evidence="4 10" id="KW-0812">Transmembrane</keyword>
<evidence type="ECO:0000256" key="10">
    <source>
        <dbReference type="HAMAP-Rule" id="MF_01043"/>
    </source>
</evidence>
<sequence>MITTYLLIAAFAYLLGSIPFGLLLTRAAGLGDIRAIGSGNIGATNVLRTGNKALAATTLLLDGLKGTLAVVWVHAYGQHGVFVAGLFAFLGHLFPVWLGFKGGKGVATGLGVFYGLCWPLGLACCAAWLLTAFTLRFSSLAALVAYAAAPIAAWYFASPKTALLALIIAALVYWKHSANISRLLAGTEPRIGQKKATA</sequence>
<keyword evidence="5 10" id="KW-1133">Transmembrane helix</keyword>
<organism evidence="11 12">
    <name type="scientific">Acidocella aromatica</name>
    <dbReference type="NCBI Taxonomy" id="1303579"/>
    <lineage>
        <taxon>Bacteria</taxon>
        <taxon>Pseudomonadati</taxon>
        <taxon>Pseudomonadota</taxon>
        <taxon>Alphaproteobacteria</taxon>
        <taxon>Acetobacterales</taxon>
        <taxon>Acidocellaceae</taxon>
        <taxon>Acidocella</taxon>
    </lineage>
</organism>
<comment type="subcellular location">
    <subcellularLocation>
        <location evidence="10">Cell membrane</location>
        <topology evidence="10">Multi-pass membrane protein</topology>
    </subcellularLocation>
</comment>
<dbReference type="SMART" id="SM01207">
    <property type="entry name" value="G3P_acyltransf"/>
    <property type="match status" value="1"/>
</dbReference>
<comment type="catalytic activity">
    <reaction evidence="10">
        <text>an acyl phosphate + sn-glycerol 3-phosphate = a 1-acyl-sn-glycero-3-phosphate + phosphate</text>
        <dbReference type="Rhea" id="RHEA:34075"/>
        <dbReference type="ChEBI" id="CHEBI:43474"/>
        <dbReference type="ChEBI" id="CHEBI:57597"/>
        <dbReference type="ChEBI" id="CHEBI:57970"/>
        <dbReference type="ChEBI" id="CHEBI:59918"/>
        <dbReference type="EC" id="2.3.1.275"/>
    </reaction>
</comment>
<comment type="pathway">
    <text evidence="10">Lipid metabolism; phospholipid metabolism.</text>
</comment>
<feature type="transmembrane region" description="Helical" evidence="10">
    <location>
        <begin position="163"/>
        <end position="185"/>
    </location>
</feature>
<dbReference type="GO" id="GO:0005886">
    <property type="term" value="C:plasma membrane"/>
    <property type="evidence" value="ECO:0007669"/>
    <property type="project" value="UniProtKB-SubCell"/>
</dbReference>
<comment type="similarity">
    <text evidence="10">Belongs to the PlsY family.</text>
</comment>
<dbReference type="HAMAP" id="MF_01043">
    <property type="entry name" value="PlsY"/>
    <property type="match status" value="1"/>
</dbReference>
<feature type="transmembrane region" description="Helical" evidence="10">
    <location>
        <begin position="112"/>
        <end position="130"/>
    </location>
</feature>
<evidence type="ECO:0000256" key="6">
    <source>
        <dbReference type="ARBA" id="ARBA00023098"/>
    </source>
</evidence>
<dbReference type="AlphaFoldDB" id="A0A840VLN3"/>
<dbReference type="NCBIfam" id="TIGR00023">
    <property type="entry name" value="glycerol-3-phosphate 1-O-acyltransferase PlsY"/>
    <property type="match status" value="1"/>
</dbReference>
<comment type="function">
    <text evidence="10">Catalyzes the transfer of an acyl group from acyl-phosphate (acyl-PO(4)) to glycerol-3-phosphate (G3P) to form lysophosphatidic acid (LPA). This enzyme utilizes acyl-phosphate as fatty acyl donor, but not acyl-CoA or acyl-ACP.</text>
</comment>
<dbReference type="EMBL" id="JACHFJ010000002">
    <property type="protein sequence ID" value="MBB5372380.1"/>
    <property type="molecule type" value="Genomic_DNA"/>
</dbReference>
<dbReference type="Proteomes" id="UP000553706">
    <property type="component" value="Unassembled WGS sequence"/>
</dbReference>
<evidence type="ECO:0000256" key="9">
    <source>
        <dbReference type="ARBA" id="ARBA00023264"/>
    </source>
</evidence>
<evidence type="ECO:0000256" key="8">
    <source>
        <dbReference type="ARBA" id="ARBA00023209"/>
    </source>
</evidence>
<dbReference type="UniPathway" id="UPA00085"/>
<dbReference type="GO" id="GO:0008654">
    <property type="term" value="P:phospholipid biosynthetic process"/>
    <property type="evidence" value="ECO:0007669"/>
    <property type="project" value="UniProtKB-UniRule"/>
</dbReference>
<feature type="transmembrane region" description="Helical" evidence="10">
    <location>
        <begin position="80"/>
        <end position="100"/>
    </location>
</feature>
<dbReference type="RefSeq" id="WP_183265400.1">
    <property type="nucleotide sequence ID" value="NZ_JACHFJ010000002.1"/>
</dbReference>
<evidence type="ECO:0000256" key="3">
    <source>
        <dbReference type="ARBA" id="ARBA00022679"/>
    </source>
</evidence>
<name>A0A840VLN3_9PROT</name>
<evidence type="ECO:0000313" key="11">
    <source>
        <dbReference type="EMBL" id="MBB5372380.1"/>
    </source>
</evidence>
<dbReference type="PANTHER" id="PTHR30309">
    <property type="entry name" value="INNER MEMBRANE PROTEIN YGIH"/>
    <property type="match status" value="1"/>
</dbReference>
<keyword evidence="11" id="KW-0012">Acyltransferase</keyword>
<comment type="caution">
    <text evidence="11">The sequence shown here is derived from an EMBL/GenBank/DDBJ whole genome shotgun (WGS) entry which is preliminary data.</text>
</comment>
<evidence type="ECO:0000313" key="12">
    <source>
        <dbReference type="Proteomes" id="UP000553706"/>
    </source>
</evidence>
<proteinExistence type="inferred from homology"/>
<evidence type="ECO:0000256" key="5">
    <source>
        <dbReference type="ARBA" id="ARBA00022989"/>
    </source>
</evidence>
<keyword evidence="2 10" id="KW-0444">Lipid biosynthesis</keyword>
<keyword evidence="12" id="KW-1185">Reference proteome</keyword>
<keyword evidence="3 10" id="KW-0808">Transferase</keyword>
<keyword evidence="8 10" id="KW-0594">Phospholipid biosynthesis</keyword>
<keyword evidence="6 10" id="KW-0443">Lipid metabolism</keyword>
<keyword evidence="9 10" id="KW-1208">Phospholipid metabolism</keyword>
<dbReference type="Pfam" id="PF02660">
    <property type="entry name" value="G3P_acyltransf"/>
    <property type="match status" value="1"/>
</dbReference>
<comment type="subunit">
    <text evidence="10">Probably interacts with PlsX.</text>
</comment>
<comment type="caution">
    <text evidence="10">Lacks conserved residue(s) required for the propagation of feature annotation.</text>
</comment>
<reference evidence="11 12" key="1">
    <citation type="submission" date="2020-08" db="EMBL/GenBank/DDBJ databases">
        <title>Genomic Encyclopedia of Type Strains, Phase IV (KMG-IV): sequencing the most valuable type-strain genomes for metagenomic binning, comparative biology and taxonomic classification.</title>
        <authorList>
            <person name="Goeker M."/>
        </authorList>
    </citation>
    <scope>NUCLEOTIDE SEQUENCE [LARGE SCALE GENOMIC DNA]</scope>
    <source>
        <strain evidence="11 12">DSM 27026</strain>
    </source>
</reference>
<evidence type="ECO:0000256" key="1">
    <source>
        <dbReference type="ARBA" id="ARBA00022475"/>
    </source>
</evidence>
<accession>A0A840VLN3</accession>
<gene>
    <name evidence="10" type="primary">plsY</name>
    <name evidence="11" type="ORF">HNP71_000618</name>
</gene>
<evidence type="ECO:0000256" key="2">
    <source>
        <dbReference type="ARBA" id="ARBA00022516"/>
    </source>
</evidence>
<keyword evidence="7 10" id="KW-0472">Membrane</keyword>
<evidence type="ECO:0000256" key="7">
    <source>
        <dbReference type="ARBA" id="ARBA00023136"/>
    </source>
</evidence>
<dbReference type="EC" id="2.3.1.275" evidence="10"/>
<dbReference type="GO" id="GO:0043772">
    <property type="term" value="F:acyl-phosphate glycerol-3-phosphate acyltransferase activity"/>
    <property type="evidence" value="ECO:0007669"/>
    <property type="project" value="UniProtKB-UniRule"/>
</dbReference>
<protein>
    <recommendedName>
        <fullName evidence="10">Glycerol-3-phosphate acyltransferase</fullName>
    </recommendedName>
    <alternativeName>
        <fullName evidence="10">Acyl-PO4 G3P acyltransferase</fullName>
    </alternativeName>
    <alternativeName>
        <fullName evidence="10">Acyl-phosphate--glycerol-3-phosphate acyltransferase</fullName>
    </alternativeName>
    <alternativeName>
        <fullName evidence="10">G3P acyltransferase</fullName>
        <shortName evidence="10">GPAT</shortName>
        <ecNumber evidence="10">2.3.1.275</ecNumber>
    </alternativeName>
    <alternativeName>
        <fullName evidence="10">Lysophosphatidic acid synthase</fullName>
        <shortName evidence="10">LPA synthase</shortName>
    </alternativeName>
</protein>
<dbReference type="PANTHER" id="PTHR30309:SF0">
    <property type="entry name" value="GLYCEROL-3-PHOSPHATE ACYLTRANSFERASE-RELATED"/>
    <property type="match status" value="1"/>
</dbReference>
<keyword evidence="1 10" id="KW-1003">Cell membrane</keyword>
<evidence type="ECO:0000256" key="4">
    <source>
        <dbReference type="ARBA" id="ARBA00022692"/>
    </source>
</evidence>
<dbReference type="InterPro" id="IPR003811">
    <property type="entry name" value="G3P_acylTferase_PlsY"/>
</dbReference>